<keyword evidence="3 7" id="KW-0812">Transmembrane</keyword>
<dbReference type="EMBL" id="JAAIIH010000008">
    <property type="protein sequence ID" value="NMN00625.1"/>
    <property type="molecule type" value="Genomic_DNA"/>
</dbReference>
<dbReference type="InterPro" id="IPR025857">
    <property type="entry name" value="MacB_PCD"/>
</dbReference>
<dbReference type="AlphaFoldDB" id="A0A7Y0HZV3"/>
<gene>
    <name evidence="10" type="ORF">G1C96_1204</name>
</gene>
<comment type="caution">
    <text evidence="10">The sequence shown here is derived from an EMBL/GenBank/DDBJ whole genome shotgun (WGS) entry which is preliminary data.</text>
</comment>
<dbReference type="Proteomes" id="UP000588277">
    <property type="component" value="Unassembled WGS sequence"/>
</dbReference>
<dbReference type="PANTHER" id="PTHR30572">
    <property type="entry name" value="MEMBRANE COMPONENT OF TRANSPORTER-RELATED"/>
    <property type="match status" value="1"/>
</dbReference>
<dbReference type="Pfam" id="PF12704">
    <property type="entry name" value="MacB_PCD"/>
    <property type="match status" value="1"/>
</dbReference>
<evidence type="ECO:0000313" key="10">
    <source>
        <dbReference type="EMBL" id="NMN00625.1"/>
    </source>
</evidence>
<evidence type="ECO:0000259" key="9">
    <source>
        <dbReference type="Pfam" id="PF12704"/>
    </source>
</evidence>
<feature type="transmembrane region" description="Helical" evidence="7">
    <location>
        <begin position="306"/>
        <end position="327"/>
    </location>
</feature>
<name>A0A7Y0HZV3_9BIFI</name>
<dbReference type="PANTHER" id="PTHR30572:SF9">
    <property type="entry name" value="ABC TRANSPORTER PERMEASE PROTEIN"/>
    <property type="match status" value="1"/>
</dbReference>
<evidence type="ECO:0000256" key="3">
    <source>
        <dbReference type="ARBA" id="ARBA00022692"/>
    </source>
</evidence>
<dbReference type="PROSITE" id="PS51257">
    <property type="entry name" value="PROKAR_LIPOPROTEIN"/>
    <property type="match status" value="1"/>
</dbReference>
<dbReference type="InterPro" id="IPR003838">
    <property type="entry name" value="ABC3_permease_C"/>
</dbReference>
<feature type="transmembrane region" description="Helical" evidence="7">
    <location>
        <begin position="348"/>
        <end position="372"/>
    </location>
</feature>
<proteinExistence type="inferred from homology"/>
<evidence type="ECO:0000313" key="11">
    <source>
        <dbReference type="Proteomes" id="UP000588277"/>
    </source>
</evidence>
<evidence type="ECO:0000256" key="4">
    <source>
        <dbReference type="ARBA" id="ARBA00022989"/>
    </source>
</evidence>
<dbReference type="GO" id="GO:0022857">
    <property type="term" value="F:transmembrane transporter activity"/>
    <property type="evidence" value="ECO:0007669"/>
    <property type="project" value="TreeGrafter"/>
</dbReference>
<feature type="domain" description="MacB-like periplasmic core" evidence="9">
    <location>
        <begin position="111"/>
        <end position="272"/>
    </location>
</feature>
<evidence type="ECO:0000256" key="5">
    <source>
        <dbReference type="ARBA" id="ARBA00023136"/>
    </source>
</evidence>
<comment type="similarity">
    <text evidence="6">Belongs to the ABC-4 integral membrane protein family.</text>
</comment>
<evidence type="ECO:0000256" key="7">
    <source>
        <dbReference type="SAM" id="Phobius"/>
    </source>
</evidence>
<reference evidence="10 11" key="1">
    <citation type="submission" date="2020-02" db="EMBL/GenBank/DDBJ databases">
        <title>Characterization of phylogenetic diversity of novel bifidobacterial species isolated in Czech ZOOs.</title>
        <authorList>
            <person name="Lugli G.A."/>
            <person name="Vera N.B."/>
            <person name="Ventura M."/>
        </authorList>
    </citation>
    <scope>NUCLEOTIDE SEQUENCE [LARGE SCALE GENOMIC DNA]</scope>
    <source>
        <strain evidence="10 11">DSM 109958</strain>
    </source>
</reference>
<keyword evidence="4 7" id="KW-1133">Transmembrane helix</keyword>
<comment type="subcellular location">
    <subcellularLocation>
        <location evidence="1">Cell membrane</location>
        <topology evidence="1">Multi-pass membrane protein</topology>
    </subcellularLocation>
</comment>
<dbReference type="Pfam" id="PF02687">
    <property type="entry name" value="FtsX"/>
    <property type="match status" value="1"/>
</dbReference>
<evidence type="ECO:0008006" key="12">
    <source>
        <dbReference type="Google" id="ProtNLM"/>
    </source>
</evidence>
<dbReference type="InterPro" id="IPR050250">
    <property type="entry name" value="Macrolide_Exporter_MacB"/>
</dbReference>
<feature type="domain" description="ABC3 transporter permease C-terminal" evidence="8">
    <location>
        <begin position="308"/>
        <end position="415"/>
    </location>
</feature>
<organism evidence="10 11">
    <name type="scientific">Bifidobacterium moraviense</name>
    <dbReference type="NCBI Taxonomy" id="2675323"/>
    <lineage>
        <taxon>Bacteria</taxon>
        <taxon>Bacillati</taxon>
        <taxon>Actinomycetota</taxon>
        <taxon>Actinomycetes</taxon>
        <taxon>Bifidobacteriales</taxon>
        <taxon>Bifidobacteriaceae</taxon>
        <taxon>Bifidobacterium</taxon>
    </lineage>
</organism>
<evidence type="ECO:0000256" key="1">
    <source>
        <dbReference type="ARBA" id="ARBA00004651"/>
    </source>
</evidence>
<evidence type="ECO:0000259" key="8">
    <source>
        <dbReference type="Pfam" id="PF02687"/>
    </source>
</evidence>
<evidence type="ECO:0000256" key="2">
    <source>
        <dbReference type="ARBA" id="ARBA00022475"/>
    </source>
</evidence>
<evidence type="ECO:0000256" key="6">
    <source>
        <dbReference type="ARBA" id="ARBA00038076"/>
    </source>
</evidence>
<protein>
    <recommendedName>
        <fullName evidence="12">ABC transporter permease</fullName>
    </recommendedName>
</protein>
<accession>A0A7Y0HZV3</accession>
<dbReference type="GO" id="GO:0005886">
    <property type="term" value="C:plasma membrane"/>
    <property type="evidence" value="ECO:0007669"/>
    <property type="project" value="UniProtKB-SubCell"/>
</dbReference>
<keyword evidence="5 7" id="KW-0472">Membrane</keyword>
<sequence length="449" mass="48038">MFVLKNAWTAMMRHKTRTVLILLVSLIVSACSMFGMSARYSYESAVGPIYQALAPNAQVSVDRARVMASKGVSDEKQVDWNEYNISWSTWSKYAEALDGVNVSFTPEYDETAVVPSAEGQLQPVNGSNFTVTGFYDAGSSQNGPLGAYTVVDGEDLGFDQTTLTNALIPKSMADKNGTKVGDTINLAIPSDTSKTFPLKVVGIYTNNTDASQATPLTGNDIDPDNAIYVSYYTFGTAALTPTDETNNQNALNITFKLNSLADYETFKTTIRQAGLSDDYDIAAPKVTAYENDIQPLKALGEKLTPALIALWSAGGVLLALLLAWTLARRGEEIGYDITMGVSKPRIGWQFALEMLLPGLVGVLVGYLGAGFGTAPIVAKLTTQVHGWPLGNTIWPCIWGALGVMCVVAIVCWFRSGLYRTSTLLAARDGSAAQTSADATSDAGSDAKEA</sequence>
<keyword evidence="11" id="KW-1185">Reference proteome</keyword>
<keyword evidence="2" id="KW-1003">Cell membrane</keyword>
<feature type="transmembrane region" description="Helical" evidence="7">
    <location>
        <begin position="392"/>
        <end position="413"/>
    </location>
</feature>
<dbReference type="RefSeq" id="WP_169275769.1">
    <property type="nucleotide sequence ID" value="NZ_JAAIIH010000008.1"/>
</dbReference>